<dbReference type="Proteomes" id="UP000515377">
    <property type="component" value="Chromosome"/>
</dbReference>
<evidence type="ECO:0008006" key="4">
    <source>
        <dbReference type="Google" id="ProtNLM"/>
    </source>
</evidence>
<dbReference type="AlphaFoldDB" id="A0A9X7U6Q6"/>
<evidence type="ECO:0000313" key="3">
    <source>
        <dbReference type="Proteomes" id="UP000515377"/>
    </source>
</evidence>
<name>A0A9X7U6Q6_SPHYA</name>
<organism evidence="2 3">
    <name type="scientific">Sphingobium yanoikuyae</name>
    <name type="common">Sphingomonas yanoikuyae</name>
    <dbReference type="NCBI Taxonomy" id="13690"/>
    <lineage>
        <taxon>Bacteria</taxon>
        <taxon>Pseudomonadati</taxon>
        <taxon>Pseudomonadota</taxon>
        <taxon>Alphaproteobacteria</taxon>
        <taxon>Sphingomonadales</taxon>
        <taxon>Sphingomonadaceae</taxon>
        <taxon>Sphingobium</taxon>
    </lineage>
</organism>
<proteinExistence type="predicted"/>
<evidence type="ECO:0000256" key="1">
    <source>
        <dbReference type="SAM" id="MobiDB-lite"/>
    </source>
</evidence>
<feature type="region of interest" description="Disordered" evidence="1">
    <location>
        <begin position="105"/>
        <end position="140"/>
    </location>
</feature>
<reference evidence="2 3" key="1">
    <citation type="submission" date="2020-07" db="EMBL/GenBank/DDBJ databases">
        <title>Whole genome sequence of Sphingobium yanoikuyae A3.</title>
        <authorList>
            <person name="Han S.-S."/>
        </authorList>
    </citation>
    <scope>NUCLEOTIDE SEQUENCE [LARGE SCALE GENOMIC DNA]</scope>
    <source>
        <strain evidence="2 3">A3</strain>
    </source>
</reference>
<feature type="compositionally biased region" description="Low complexity" evidence="1">
    <location>
        <begin position="111"/>
        <end position="124"/>
    </location>
</feature>
<protein>
    <recommendedName>
        <fullName evidence="4">Gene transfer agent family protein</fullName>
    </recommendedName>
</protein>
<gene>
    <name evidence="2" type="ORF">H3V42_23100</name>
</gene>
<sequence>MTAANPHRGQLGFEVAGNRWVFAFTTNALCAVEEEFDLKDISELETVLATSPSLRTIRKLFRIGLTDCHPEMSDLEAGQIMEAVGGLEPSLELIMRAVEQAFPEAAKGGSADPLGAAPKPKAGARGTGPGSTKRGAKPKG</sequence>
<evidence type="ECO:0000313" key="2">
    <source>
        <dbReference type="EMBL" id="QNG44706.1"/>
    </source>
</evidence>
<dbReference type="EMBL" id="CP060122">
    <property type="protein sequence ID" value="QNG44706.1"/>
    <property type="molecule type" value="Genomic_DNA"/>
</dbReference>
<accession>A0A9X7U6Q6</accession>